<dbReference type="NCBIfam" id="TIGR00125">
    <property type="entry name" value="cyt_tran_rel"/>
    <property type="match status" value="1"/>
</dbReference>
<keyword evidence="3" id="KW-0963">Cytoplasm</keyword>
<evidence type="ECO:0000256" key="3">
    <source>
        <dbReference type="ARBA" id="ARBA00022490"/>
    </source>
</evidence>
<keyword evidence="5" id="KW-0548">Nucleotidyltransferase</keyword>
<dbReference type="HAMAP" id="MF_00151">
    <property type="entry name" value="PPAT_bact"/>
    <property type="match status" value="1"/>
</dbReference>
<accession>A0A382LG96</accession>
<dbReference type="PANTHER" id="PTHR21342">
    <property type="entry name" value="PHOSPHOPANTETHEINE ADENYLYLTRANSFERASE"/>
    <property type="match status" value="1"/>
</dbReference>
<dbReference type="EC" id="2.7.7.3" evidence="1"/>
<keyword evidence="7" id="KW-0067">ATP-binding</keyword>
<dbReference type="CDD" id="cd02163">
    <property type="entry name" value="PPAT"/>
    <property type="match status" value="1"/>
</dbReference>
<dbReference type="NCBIfam" id="TIGR01510">
    <property type="entry name" value="coaD_prev_kdtB"/>
    <property type="match status" value="1"/>
</dbReference>
<keyword evidence="8" id="KW-0460">Magnesium</keyword>
<evidence type="ECO:0000256" key="9">
    <source>
        <dbReference type="ARBA" id="ARBA00022993"/>
    </source>
</evidence>
<proteinExistence type="inferred from homology"/>
<dbReference type="EMBL" id="UINC01086861">
    <property type="protein sequence ID" value="SVC35709.1"/>
    <property type="molecule type" value="Genomic_DNA"/>
</dbReference>
<dbReference type="AlphaFoldDB" id="A0A382LG96"/>
<protein>
    <recommendedName>
        <fullName evidence="2">Phosphopantetheine adenylyltransferase</fullName>
        <ecNumber evidence="1">2.7.7.3</ecNumber>
    </recommendedName>
</protein>
<feature type="non-terminal residue" evidence="12">
    <location>
        <position position="1"/>
    </location>
</feature>
<dbReference type="InterPro" id="IPR001980">
    <property type="entry name" value="PPAT"/>
</dbReference>
<reference evidence="12" key="1">
    <citation type="submission" date="2018-05" db="EMBL/GenBank/DDBJ databases">
        <authorList>
            <person name="Lanie J.A."/>
            <person name="Ng W.-L."/>
            <person name="Kazmierczak K.M."/>
            <person name="Andrzejewski T.M."/>
            <person name="Davidsen T.M."/>
            <person name="Wayne K.J."/>
            <person name="Tettelin H."/>
            <person name="Glass J.I."/>
            <person name="Rusch D."/>
            <person name="Podicherti R."/>
            <person name="Tsui H.-C.T."/>
            <person name="Winkler M.E."/>
        </authorList>
    </citation>
    <scope>NUCLEOTIDE SEQUENCE</scope>
</reference>
<evidence type="ECO:0000256" key="6">
    <source>
        <dbReference type="ARBA" id="ARBA00022741"/>
    </source>
</evidence>
<dbReference type="SUPFAM" id="SSF52374">
    <property type="entry name" value="Nucleotidylyl transferase"/>
    <property type="match status" value="1"/>
</dbReference>
<dbReference type="Pfam" id="PF01467">
    <property type="entry name" value="CTP_transf_like"/>
    <property type="match status" value="1"/>
</dbReference>
<evidence type="ECO:0000256" key="10">
    <source>
        <dbReference type="ARBA" id="ARBA00029346"/>
    </source>
</evidence>
<keyword evidence="6" id="KW-0547">Nucleotide-binding</keyword>
<dbReference type="PANTHER" id="PTHR21342:SF1">
    <property type="entry name" value="PHOSPHOPANTETHEINE ADENYLYLTRANSFERASE"/>
    <property type="match status" value="1"/>
</dbReference>
<dbReference type="PRINTS" id="PR01020">
    <property type="entry name" value="LPSBIOSNTHSS"/>
</dbReference>
<sequence>VAKAFYPGSFDPAHNGHIDVARRASRLFDQVIVGVYKAPPKNLMFDTEERVALFQESLDGITNVEVVQFTGLAPTVAREVGAEVILRGLRAGFDFEQEFEMALMWRNLAPDIDVVCMMSALEHQFIYSSRIKEVARLGANIDNLVPPHIAEALKERI</sequence>
<dbReference type="Gene3D" id="3.40.50.620">
    <property type="entry name" value="HUPs"/>
    <property type="match status" value="1"/>
</dbReference>
<dbReference type="InterPro" id="IPR004821">
    <property type="entry name" value="Cyt_trans-like"/>
</dbReference>
<evidence type="ECO:0000256" key="4">
    <source>
        <dbReference type="ARBA" id="ARBA00022679"/>
    </source>
</evidence>
<evidence type="ECO:0000256" key="7">
    <source>
        <dbReference type="ARBA" id="ARBA00022840"/>
    </source>
</evidence>
<organism evidence="12">
    <name type="scientific">marine metagenome</name>
    <dbReference type="NCBI Taxonomy" id="408172"/>
    <lineage>
        <taxon>unclassified sequences</taxon>
        <taxon>metagenomes</taxon>
        <taxon>ecological metagenomes</taxon>
    </lineage>
</organism>
<dbReference type="InterPro" id="IPR014729">
    <property type="entry name" value="Rossmann-like_a/b/a_fold"/>
</dbReference>
<evidence type="ECO:0000256" key="1">
    <source>
        <dbReference type="ARBA" id="ARBA00012392"/>
    </source>
</evidence>
<feature type="domain" description="Cytidyltransferase-like" evidence="11">
    <location>
        <begin position="5"/>
        <end position="133"/>
    </location>
</feature>
<name>A0A382LG96_9ZZZZ</name>
<keyword evidence="4" id="KW-0808">Transferase</keyword>
<evidence type="ECO:0000256" key="2">
    <source>
        <dbReference type="ARBA" id="ARBA00013868"/>
    </source>
</evidence>
<dbReference type="GO" id="GO:0015937">
    <property type="term" value="P:coenzyme A biosynthetic process"/>
    <property type="evidence" value="ECO:0007669"/>
    <property type="project" value="UniProtKB-KW"/>
</dbReference>
<keyword evidence="9" id="KW-0173">Coenzyme A biosynthesis</keyword>
<dbReference type="GO" id="GO:0004595">
    <property type="term" value="F:pantetheine-phosphate adenylyltransferase activity"/>
    <property type="evidence" value="ECO:0007669"/>
    <property type="project" value="UniProtKB-EC"/>
</dbReference>
<dbReference type="GO" id="GO:0005524">
    <property type="term" value="F:ATP binding"/>
    <property type="evidence" value="ECO:0007669"/>
    <property type="project" value="UniProtKB-KW"/>
</dbReference>
<evidence type="ECO:0000313" key="12">
    <source>
        <dbReference type="EMBL" id="SVC35709.1"/>
    </source>
</evidence>
<evidence type="ECO:0000256" key="8">
    <source>
        <dbReference type="ARBA" id="ARBA00022842"/>
    </source>
</evidence>
<gene>
    <name evidence="12" type="ORF">METZ01_LOCUS288563</name>
</gene>
<evidence type="ECO:0000259" key="11">
    <source>
        <dbReference type="Pfam" id="PF01467"/>
    </source>
</evidence>
<evidence type="ECO:0000256" key="5">
    <source>
        <dbReference type="ARBA" id="ARBA00022695"/>
    </source>
</evidence>
<comment type="catalytic activity">
    <reaction evidence="10">
        <text>(R)-4'-phosphopantetheine + ATP + H(+) = 3'-dephospho-CoA + diphosphate</text>
        <dbReference type="Rhea" id="RHEA:19801"/>
        <dbReference type="ChEBI" id="CHEBI:15378"/>
        <dbReference type="ChEBI" id="CHEBI:30616"/>
        <dbReference type="ChEBI" id="CHEBI:33019"/>
        <dbReference type="ChEBI" id="CHEBI:57328"/>
        <dbReference type="ChEBI" id="CHEBI:61723"/>
        <dbReference type="EC" id="2.7.7.3"/>
    </reaction>
</comment>